<evidence type="ECO:0000313" key="1">
    <source>
        <dbReference type="EMBL" id="GIX86177.1"/>
    </source>
</evidence>
<accession>A0AAV4NMZ2</accession>
<sequence>MAMARKYDAPFYLSPTLTDYAPERPIPIIMKLSQAVRKVRKSSSDNFLGAEIEYPPLPKSIFPSGLWRDSALTFGQRRNKIIELCGIH</sequence>
<evidence type="ECO:0000313" key="2">
    <source>
        <dbReference type="Proteomes" id="UP001054837"/>
    </source>
</evidence>
<dbReference type="EMBL" id="BPLQ01001861">
    <property type="protein sequence ID" value="GIX86177.1"/>
    <property type="molecule type" value="Genomic_DNA"/>
</dbReference>
<keyword evidence="2" id="KW-1185">Reference proteome</keyword>
<protein>
    <submittedName>
        <fullName evidence="1">Uncharacterized protein</fullName>
    </submittedName>
</protein>
<dbReference type="AlphaFoldDB" id="A0AAV4NMZ2"/>
<gene>
    <name evidence="1" type="ORF">CDAR_614451</name>
</gene>
<proteinExistence type="predicted"/>
<organism evidence="1 2">
    <name type="scientific">Caerostris darwini</name>
    <dbReference type="NCBI Taxonomy" id="1538125"/>
    <lineage>
        <taxon>Eukaryota</taxon>
        <taxon>Metazoa</taxon>
        <taxon>Ecdysozoa</taxon>
        <taxon>Arthropoda</taxon>
        <taxon>Chelicerata</taxon>
        <taxon>Arachnida</taxon>
        <taxon>Araneae</taxon>
        <taxon>Araneomorphae</taxon>
        <taxon>Entelegynae</taxon>
        <taxon>Araneoidea</taxon>
        <taxon>Araneidae</taxon>
        <taxon>Caerostris</taxon>
    </lineage>
</organism>
<reference evidence="1 2" key="1">
    <citation type="submission" date="2021-06" db="EMBL/GenBank/DDBJ databases">
        <title>Caerostris darwini draft genome.</title>
        <authorList>
            <person name="Kono N."/>
            <person name="Arakawa K."/>
        </authorList>
    </citation>
    <scope>NUCLEOTIDE SEQUENCE [LARGE SCALE GENOMIC DNA]</scope>
</reference>
<dbReference type="Proteomes" id="UP001054837">
    <property type="component" value="Unassembled WGS sequence"/>
</dbReference>
<comment type="caution">
    <text evidence="1">The sequence shown here is derived from an EMBL/GenBank/DDBJ whole genome shotgun (WGS) entry which is preliminary data.</text>
</comment>
<name>A0AAV4NMZ2_9ARAC</name>